<dbReference type="SUPFAM" id="SSF50249">
    <property type="entry name" value="Nucleic acid-binding proteins"/>
    <property type="match status" value="1"/>
</dbReference>
<dbReference type="GO" id="GO:0000049">
    <property type="term" value="F:tRNA binding"/>
    <property type="evidence" value="ECO:0007669"/>
    <property type="project" value="UniProtKB-UniRule"/>
</dbReference>
<protein>
    <recommendedName>
        <fullName evidence="5">Methionine--tRNA ligase</fullName>
        <ecNumber evidence="4">6.1.1.10</ecNumber>
    </recommendedName>
    <alternativeName>
        <fullName evidence="14">Methionyl-tRNA synthetase</fullName>
    </alternativeName>
</protein>
<dbReference type="PANTHER" id="PTHR11586">
    <property type="entry name" value="TRNA-AMINOACYLATION COFACTOR ARC1 FAMILY MEMBER"/>
    <property type="match status" value="1"/>
</dbReference>
<evidence type="ECO:0000256" key="10">
    <source>
        <dbReference type="ARBA" id="ARBA00022840"/>
    </source>
</evidence>
<dbReference type="EMBL" id="MHCC01000027">
    <property type="protein sequence ID" value="OGY12563.1"/>
    <property type="molecule type" value="Genomic_DNA"/>
</dbReference>
<dbReference type="Gene3D" id="2.40.50.140">
    <property type="entry name" value="Nucleic acid-binding proteins"/>
    <property type="match status" value="1"/>
</dbReference>
<dbReference type="EC" id="6.1.1.10" evidence="4"/>
<dbReference type="AlphaFoldDB" id="A0A1G1VB08"/>
<evidence type="ECO:0000256" key="7">
    <source>
        <dbReference type="ARBA" id="ARBA00022555"/>
    </source>
</evidence>
<keyword evidence="10" id="KW-0067">ATP-binding</keyword>
<evidence type="ECO:0000256" key="2">
    <source>
        <dbReference type="ARBA" id="ARBA00004496"/>
    </source>
</evidence>
<evidence type="ECO:0000256" key="13">
    <source>
        <dbReference type="ARBA" id="ARBA00023146"/>
    </source>
</evidence>
<dbReference type="InterPro" id="IPR051270">
    <property type="entry name" value="Tyrosine-tRNA_ligase_regulator"/>
</dbReference>
<evidence type="ECO:0000256" key="4">
    <source>
        <dbReference type="ARBA" id="ARBA00012838"/>
    </source>
</evidence>
<proteinExistence type="predicted"/>
<dbReference type="GO" id="GO:0004825">
    <property type="term" value="F:methionine-tRNA ligase activity"/>
    <property type="evidence" value="ECO:0007669"/>
    <property type="project" value="UniProtKB-EC"/>
</dbReference>
<evidence type="ECO:0000256" key="5">
    <source>
        <dbReference type="ARBA" id="ARBA00018753"/>
    </source>
</evidence>
<feature type="domain" description="TRNA-binding" evidence="17">
    <location>
        <begin position="15"/>
        <end position="115"/>
    </location>
</feature>
<comment type="catalytic activity">
    <reaction evidence="15">
        <text>tRNA(Met) + L-methionine + ATP = L-methionyl-tRNA(Met) + AMP + diphosphate</text>
        <dbReference type="Rhea" id="RHEA:13481"/>
        <dbReference type="Rhea" id="RHEA-COMP:9667"/>
        <dbReference type="Rhea" id="RHEA-COMP:9698"/>
        <dbReference type="ChEBI" id="CHEBI:30616"/>
        <dbReference type="ChEBI" id="CHEBI:33019"/>
        <dbReference type="ChEBI" id="CHEBI:57844"/>
        <dbReference type="ChEBI" id="CHEBI:78442"/>
        <dbReference type="ChEBI" id="CHEBI:78530"/>
        <dbReference type="ChEBI" id="CHEBI:456215"/>
        <dbReference type="EC" id="6.1.1.10"/>
    </reaction>
</comment>
<evidence type="ECO:0000256" key="15">
    <source>
        <dbReference type="ARBA" id="ARBA00047364"/>
    </source>
</evidence>
<comment type="subcellular location">
    <subcellularLocation>
        <location evidence="2">Cytoplasm</location>
    </subcellularLocation>
</comment>
<comment type="subunit">
    <text evidence="3">Homodimer.</text>
</comment>
<evidence type="ECO:0000256" key="8">
    <source>
        <dbReference type="ARBA" id="ARBA00022598"/>
    </source>
</evidence>
<dbReference type="PROSITE" id="PS50886">
    <property type="entry name" value="TRBD"/>
    <property type="match status" value="1"/>
</dbReference>
<evidence type="ECO:0000313" key="18">
    <source>
        <dbReference type="EMBL" id="OGY12563.1"/>
    </source>
</evidence>
<dbReference type="GO" id="GO:0006412">
    <property type="term" value="P:translation"/>
    <property type="evidence" value="ECO:0007669"/>
    <property type="project" value="UniProtKB-KW"/>
</dbReference>
<comment type="function">
    <text evidence="1">Is required not only for elongation of protein synthesis but also for the initiation of all mRNA translation through initiator tRNA(fMet) aminoacylation.</text>
</comment>
<gene>
    <name evidence="18" type="ORF">A3A77_00795</name>
</gene>
<accession>A0A1G1VB08</accession>
<evidence type="ECO:0000256" key="11">
    <source>
        <dbReference type="ARBA" id="ARBA00022884"/>
    </source>
</evidence>
<dbReference type="GO" id="GO:0005737">
    <property type="term" value="C:cytoplasm"/>
    <property type="evidence" value="ECO:0007669"/>
    <property type="project" value="UniProtKB-SubCell"/>
</dbReference>
<evidence type="ECO:0000256" key="14">
    <source>
        <dbReference type="ARBA" id="ARBA00030904"/>
    </source>
</evidence>
<name>A0A1G1VB08_9BACT</name>
<evidence type="ECO:0000256" key="16">
    <source>
        <dbReference type="PROSITE-ProRule" id="PRU00209"/>
    </source>
</evidence>
<keyword evidence="9" id="KW-0547">Nucleotide-binding</keyword>
<dbReference type="FunFam" id="2.40.50.140:FF:000042">
    <property type="entry name" value="Methionine--tRNA ligase"/>
    <property type="match status" value="1"/>
</dbReference>
<comment type="caution">
    <text evidence="18">The sequence shown here is derived from an EMBL/GenBank/DDBJ whole genome shotgun (WGS) entry which is preliminary data.</text>
</comment>
<dbReference type="Pfam" id="PF01588">
    <property type="entry name" value="tRNA_bind"/>
    <property type="match status" value="1"/>
</dbReference>
<evidence type="ECO:0000313" key="19">
    <source>
        <dbReference type="Proteomes" id="UP000178659"/>
    </source>
</evidence>
<reference evidence="18 19" key="1">
    <citation type="journal article" date="2016" name="Nat. Commun.">
        <title>Thousands of microbial genomes shed light on interconnected biogeochemical processes in an aquifer system.</title>
        <authorList>
            <person name="Anantharaman K."/>
            <person name="Brown C.T."/>
            <person name="Hug L.A."/>
            <person name="Sharon I."/>
            <person name="Castelle C.J."/>
            <person name="Probst A.J."/>
            <person name="Thomas B.C."/>
            <person name="Singh A."/>
            <person name="Wilkins M.J."/>
            <person name="Karaoz U."/>
            <person name="Brodie E.L."/>
            <person name="Williams K.H."/>
            <person name="Hubbard S.S."/>
            <person name="Banfield J.F."/>
        </authorList>
    </citation>
    <scope>NUCLEOTIDE SEQUENCE [LARGE SCALE GENOMIC DNA]</scope>
</reference>
<dbReference type="GO" id="GO:0005524">
    <property type="term" value="F:ATP binding"/>
    <property type="evidence" value="ECO:0007669"/>
    <property type="project" value="UniProtKB-KW"/>
</dbReference>
<evidence type="ECO:0000256" key="9">
    <source>
        <dbReference type="ARBA" id="ARBA00022741"/>
    </source>
</evidence>
<keyword evidence="11 16" id="KW-0694">RNA-binding</keyword>
<evidence type="ECO:0000256" key="6">
    <source>
        <dbReference type="ARBA" id="ARBA00022490"/>
    </source>
</evidence>
<evidence type="ECO:0000256" key="3">
    <source>
        <dbReference type="ARBA" id="ARBA00011738"/>
    </source>
</evidence>
<keyword evidence="7 16" id="KW-0820">tRNA-binding</keyword>
<evidence type="ECO:0000259" key="17">
    <source>
        <dbReference type="PROSITE" id="PS50886"/>
    </source>
</evidence>
<dbReference type="InterPro" id="IPR002547">
    <property type="entry name" value="tRNA-bd_dom"/>
</dbReference>
<evidence type="ECO:0000256" key="1">
    <source>
        <dbReference type="ARBA" id="ARBA00003314"/>
    </source>
</evidence>
<keyword evidence="12" id="KW-0648">Protein biosynthesis</keyword>
<evidence type="ECO:0000256" key="12">
    <source>
        <dbReference type="ARBA" id="ARBA00022917"/>
    </source>
</evidence>
<sequence length="115" mass="12771">MEKFFIFGKVITYEDFLKLELRVGKVVDAASVEGSQKLIKLSVDFGKEQRTVLAGLAQYLKPEGFKDNKYIFVYNLEPKKMMGLESQGMILAAGCGDTQKPIEAPEGAMEGDTIK</sequence>
<organism evidence="18 19">
    <name type="scientific">Candidatus Blackburnbacteria bacterium RIFCSPLOWO2_01_FULL_40_20</name>
    <dbReference type="NCBI Taxonomy" id="1797519"/>
    <lineage>
        <taxon>Bacteria</taxon>
        <taxon>Candidatus Blackburniibacteriota</taxon>
    </lineage>
</organism>
<dbReference type="PANTHER" id="PTHR11586:SF37">
    <property type="entry name" value="TRNA-BINDING DOMAIN-CONTAINING PROTEIN"/>
    <property type="match status" value="1"/>
</dbReference>
<keyword evidence="6" id="KW-0963">Cytoplasm</keyword>
<keyword evidence="13" id="KW-0030">Aminoacyl-tRNA synthetase</keyword>
<keyword evidence="8" id="KW-0436">Ligase</keyword>
<dbReference type="InterPro" id="IPR012340">
    <property type="entry name" value="NA-bd_OB-fold"/>
</dbReference>
<dbReference type="Proteomes" id="UP000178659">
    <property type="component" value="Unassembled WGS sequence"/>
</dbReference>